<dbReference type="Pfam" id="PF01321">
    <property type="entry name" value="Creatinase_N"/>
    <property type="match status" value="1"/>
</dbReference>
<evidence type="ECO:0000256" key="1">
    <source>
        <dbReference type="ARBA" id="ARBA00008766"/>
    </source>
</evidence>
<dbReference type="AlphaFoldDB" id="A0A1S5QN18"/>
<accession>A0A1S5QN18</accession>
<dbReference type="Gene3D" id="3.90.230.10">
    <property type="entry name" value="Creatinase/methionine aminopeptidase superfamily"/>
    <property type="match status" value="1"/>
</dbReference>
<dbReference type="PANTHER" id="PTHR43763">
    <property type="entry name" value="XAA-PRO AMINOPEPTIDASE 1"/>
    <property type="match status" value="1"/>
</dbReference>
<dbReference type="Pfam" id="PF00557">
    <property type="entry name" value="Peptidase_M24"/>
    <property type="match status" value="1"/>
</dbReference>
<dbReference type="GO" id="GO:0005737">
    <property type="term" value="C:cytoplasm"/>
    <property type="evidence" value="ECO:0007669"/>
    <property type="project" value="UniProtKB-ARBA"/>
</dbReference>
<dbReference type="PANTHER" id="PTHR43763:SF6">
    <property type="entry name" value="XAA-PRO AMINOPEPTIDASE 1"/>
    <property type="match status" value="1"/>
</dbReference>
<protein>
    <submittedName>
        <fullName evidence="8">Xaa-pro aminopeptidase 1b</fullName>
    </submittedName>
</protein>
<dbReference type="InterPro" id="IPR032416">
    <property type="entry name" value="Peptidase_M24_C"/>
</dbReference>
<name>A0A1S5QN18_TITSE</name>
<evidence type="ECO:0000256" key="2">
    <source>
        <dbReference type="ARBA" id="ARBA00022723"/>
    </source>
</evidence>
<feature type="domain" description="Creatinase N-terminal" evidence="6">
    <location>
        <begin position="37"/>
        <end position="161"/>
    </location>
</feature>
<dbReference type="FunFam" id="3.40.350.10:FF:000003">
    <property type="entry name" value="Xaa-pro aminopeptidase P"/>
    <property type="match status" value="1"/>
</dbReference>
<evidence type="ECO:0000256" key="3">
    <source>
        <dbReference type="ARBA" id="ARBA00022801"/>
    </source>
</evidence>
<dbReference type="Pfam" id="PF16189">
    <property type="entry name" value="Creatinase_N_2"/>
    <property type="match status" value="1"/>
</dbReference>
<feature type="domain" description="Peptidase M24" evidence="5">
    <location>
        <begin position="345"/>
        <end position="549"/>
    </location>
</feature>
<keyword evidence="8" id="KW-0031">Aminopeptidase</keyword>
<keyword evidence="8" id="KW-0645">Protease</keyword>
<dbReference type="InterPro" id="IPR000587">
    <property type="entry name" value="Creatinase_N"/>
</dbReference>
<evidence type="ECO:0000313" key="8">
    <source>
        <dbReference type="EMBL" id="AMO02521.1"/>
    </source>
</evidence>
<dbReference type="InterPro" id="IPR000994">
    <property type="entry name" value="Pept_M24"/>
</dbReference>
<dbReference type="InterPro" id="IPR036005">
    <property type="entry name" value="Creatinase/aminopeptidase-like"/>
</dbReference>
<comment type="similarity">
    <text evidence="1">Belongs to the peptidase M24B family.</text>
</comment>
<dbReference type="Pfam" id="PF16188">
    <property type="entry name" value="Peptidase_M24_C"/>
    <property type="match status" value="1"/>
</dbReference>
<dbReference type="CDD" id="cd01085">
    <property type="entry name" value="APP"/>
    <property type="match status" value="1"/>
</dbReference>
<dbReference type="SUPFAM" id="SSF53092">
    <property type="entry name" value="Creatinase/prolidase N-terminal domain"/>
    <property type="match status" value="1"/>
</dbReference>
<dbReference type="FunFam" id="3.90.230.10:FF:000009">
    <property type="entry name" value="xaa-Pro aminopeptidase 2"/>
    <property type="match status" value="1"/>
</dbReference>
<dbReference type="InterPro" id="IPR033740">
    <property type="entry name" value="Pept_M24B"/>
</dbReference>
<dbReference type="GO" id="GO:0046872">
    <property type="term" value="F:metal ion binding"/>
    <property type="evidence" value="ECO:0007669"/>
    <property type="project" value="UniProtKB-KW"/>
</dbReference>
<dbReference type="GO" id="GO:0070006">
    <property type="term" value="F:metalloaminopeptidase activity"/>
    <property type="evidence" value="ECO:0007669"/>
    <property type="project" value="InterPro"/>
</dbReference>
<keyword evidence="3" id="KW-0378">Hydrolase</keyword>
<feature type="domain" description="Peptidase M24 C-terminal" evidence="7">
    <location>
        <begin position="560"/>
        <end position="623"/>
    </location>
</feature>
<feature type="region of interest" description="Disordered" evidence="4">
    <location>
        <begin position="1"/>
        <end position="29"/>
    </location>
</feature>
<sequence length="658" mass="76141">MLDLSRQRRLSSASIESRPSCMPGTVAPSGQVNTTDRLRRLRFRMKERTYSAYIVTNNDEHQSEILADYDKRLQYISGFSGSDGAAVVLDDKALLWVDGRYILQADFQLDCNWIVGEHEDSFIGWLKENLPEGSRIGIDRRLITWEEWERWHYELNEKKMKLIGEQTNLIDDIWTIAQGRPYEVVETVFIHDLKFAGRSWEEKIQDLRNILLKLNIDGMIVTELDEIAWLFNLRGSDIYGSPVFKSFAFISQEHIRLYVNLGKVTWEVKNHLKSENCNNNDCVQLRAYNYVYNDLHNLLKSIESVLISYSVSFSIFNLIPKNKLRTRQSPIIEMKAIKNPTEIKGMKNAHIRDAVAIIDFLALLEEEVKSGKHWDEISAAEMLAKFRKEQEFYKGNSFETISAFGANSAIVHYAPLPSTNKTIDMKNVYLLDSGGQYLDGTTDTTRTIHFGKPDNFIKEVYTRILMGVIDVMTAVLPSKAGVNIESFARRYLYQKGLNYAHSTTHGIGSFLNVHENLVFEPGVFLSNEPGYYEAGKFGIRLETTMMIKEMPKQYNPYKDKYYGFEPIAYIPFEPNLIMVNMLNKQQIAWLNDYNSRTRHTIGKELLKQKRHRGLNWLMERTKYIEDPCKSFATTVKFSPFVVLVSPIFYKMLVSINSF</sequence>
<keyword evidence="2" id="KW-0479">Metal-binding</keyword>
<evidence type="ECO:0000259" key="6">
    <source>
        <dbReference type="Pfam" id="PF01321"/>
    </source>
</evidence>
<proteinExistence type="evidence at transcript level"/>
<evidence type="ECO:0000259" key="7">
    <source>
        <dbReference type="Pfam" id="PF16188"/>
    </source>
</evidence>
<dbReference type="InterPro" id="IPR029149">
    <property type="entry name" value="Creatin/AminoP/Spt16_N"/>
</dbReference>
<organism evidence="8">
    <name type="scientific">Tityus serrulatus</name>
    <name type="common">Brazilian yellow scorpion</name>
    <dbReference type="NCBI Taxonomy" id="6887"/>
    <lineage>
        <taxon>Eukaryota</taxon>
        <taxon>Metazoa</taxon>
        <taxon>Ecdysozoa</taxon>
        <taxon>Arthropoda</taxon>
        <taxon>Chelicerata</taxon>
        <taxon>Arachnida</taxon>
        <taxon>Scorpiones</taxon>
        <taxon>Buthida</taxon>
        <taxon>Buthoidea</taxon>
        <taxon>Buthidae</taxon>
        <taxon>Tityus</taxon>
    </lineage>
</organism>
<dbReference type="Gene3D" id="3.40.350.10">
    <property type="entry name" value="Creatinase/prolidase N-terminal domain"/>
    <property type="match status" value="2"/>
</dbReference>
<reference evidence="8" key="1">
    <citation type="submission" date="2015-04" db="EMBL/GenBank/DDBJ databases">
        <title>Proteases from Tityus serrulatus venom gland: venom proteases and peptide maturation.</title>
        <authorList>
            <person name="Carmo A.O."/>
            <person name="Martins A.P.V."/>
            <person name="Oliveira-Mendes B.B.R."/>
            <person name="Horta C.C.R."/>
            <person name="Dantas A.E."/>
            <person name="Kalapothakis E."/>
        </authorList>
    </citation>
    <scope>NUCLEOTIDE SEQUENCE</scope>
</reference>
<dbReference type="EMBL" id="KR068504">
    <property type="protein sequence ID" value="AMO02521.1"/>
    <property type="molecule type" value="mRNA"/>
</dbReference>
<evidence type="ECO:0000259" key="5">
    <source>
        <dbReference type="Pfam" id="PF00557"/>
    </source>
</evidence>
<evidence type="ECO:0000256" key="4">
    <source>
        <dbReference type="SAM" id="MobiDB-lite"/>
    </source>
</evidence>
<dbReference type="SUPFAM" id="SSF55920">
    <property type="entry name" value="Creatinase/aminopeptidase"/>
    <property type="match status" value="1"/>
</dbReference>
<dbReference type="InterPro" id="IPR050422">
    <property type="entry name" value="X-Pro_aminopeptidase_P"/>
</dbReference>